<dbReference type="GO" id="GO:0004792">
    <property type="term" value="F:thiosulfate-cyanide sulfurtransferase activity"/>
    <property type="evidence" value="ECO:0007669"/>
    <property type="project" value="TreeGrafter"/>
</dbReference>
<accession>A0A8T2JIR6</accession>
<feature type="domain" description="Rhodanese" evidence="5">
    <location>
        <begin position="22"/>
        <end position="136"/>
    </location>
</feature>
<dbReference type="FunFam" id="3.40.250.10:FF:000001">
    <property type="entry name" value="Sulfurtransferase"/>
    <property type="match status" value="1"/>
</dbReference>
<comment type="caution">
    <text evidence="6">The sequence shown here is derived from an EMBL/GenBank/DDBJ whole genome shotgun (WGS) entry which is preliminary data.</text>
</comment>
<reference evidence="6" key="1">
    <citation type="thesis" date="2020" institute="ProQuest LLC" country="789 East Eisenhower Parkway, Ann Arbor, MI, USA">
        <title>Comparative Genomics and Chromosome Evolution.</title>
        <authorList>
            <person name="Mudd A.B."/>
        </authorList>
    </citation>
    <scope>NUCLEOTIDE SEQUENCE</scope>
    <source>
        <strain evidence="6">Female2</strain>
        <tissue evidence="6">Blood</tissue>
    </source>
</reference>
<dbReference type="CDD" id="cd01448">
    <property type="entry name" value="TST_Repeat_1"/>
    <property type="match status" value="1"/>
</dbReference>
<name>A0A8T2JIR6_9PIPI</name>
<dbReference type="CDD" id="cd01449">
    <property type="entry name" value="TST_Repeat_2"/>
    <property type="match status" value="1"/>
</dbReference>
<dbReference type="GO" id="GO:0005739">
    <property type="term" value="C:mitochondrion"/>
    <property type="evidence" value="ECO:0007669"/>
    <property type="project" value="UniProtKB-SubCell"/>
</dbReference>
<gene>
    <name evidence="6" type="ORF">GDO86_011983</name>
</gene>
<dbReference type="PANTHER" id="PTHR11364">
    <property type="entry name" value="THIOSULFATE SULFERTANSFERASE"/>
    <property type="match status" value="1"/>
</dbReference>
<sequence length="285" mass="32361">MVRQVLCRALVSSNWLLGAIQTRPGLKVLDASWDKDARRQFAERHIPKASFFDMDQCKDQHSPYDVTLPSETQFANYVGSLGINNQSHVIVYDTDKLGMLYAPRVWWMFRVFGHKNVSVLDGGFQNWLKCGLPVTSENTQNKPETFHAKLDPSLLKKFEDIQENISSKRFQLVDTRSEGRFIGPEPKPGEGIEPGHIPGSVNLPFSSFLTKEGYEKSPVELQHLFQEKGIDLNKPMAGTCHRGITACHLALASYLLGKENTAIYDGSWSEWFYRANPEHKVYEVI</sequence>
<feature type="domain" description="Rhodanese" evidence="5">
    <location>
        <begin position="166"/>
        <end position="280"/>
    </location>
</feature>
<dbReference type="SMART" id="SM00450">
    <property type="entry name" value="RHOD"/>
    <property type="match status" value="2"/>
</dbReference>
<keyword evidence="3" id="KW-0677">Repeat</keyword>
<organism evidence="6 7">
    <name type="scientific">Hymenochirus boettgeri</name>
    <name type="common">Congo dwarf clawed frog</name>
    <dbReference type="NCBI Taxonomy" id="247094"/>
    <lineage>
        <taxon>Eukaryota</taxon>
        <taxon>Metazoa</taxon>
        <taxon>Chordata</taxon>
        <taxon>Craniata</taxon>
        <taxon>Vertebrata</taxon>
        <taxon>Euteleostomi</taxon>
        <taxon>Amphibia</taxon>
        <taxon>Batrachia</taxon>
        <taxon>Anura</taxon>
        <taxon>Pipoidea</taxon>
        <taxon>Pipidae</taxon>
        <taxon>Pipinae</taxon>
        <taxon>Hymenochirus</taxon>
    </lineage>
</organism>
<keyword evidence="4" id="KW-0496">Mitochondrion</keyword>
<keyword evidence="2" id="KW-0808">Transferase</keyword>
<dbReference type="EMBL" id="JAACNH010000005">
    <property type="protein sequence ID" value="KAG8443394.1"/>
    <property type="molecule type" value="Genomic_DNA"/>
</dbReference>
<dbReference type="PANTHER" id="PTHR11364:SF6">
    <property type="entry name" value="THIOSULFATE SULFURTRANSFERASE"/>
    <property type="match status" value="1"/>
</dbReference>
<dbReference type="PROSITE" id="PS50206">
    <property type="entry name" value="RHODANESE_3"/>
    <property type="match status" value="2"/>
</dbReference>
<dbReference type="InterPro" id="IPR001763">
    <property type="entry name" value="Rhodanese-like_dom"/>
</dbReference>
<protein>
    <recommendedName>
        <fullName evidence="5">Rhodanese domain-containing protein</fullName>
    </recommendedName>
</protein>
<proteinExistence type="predicted"/>
<evidence type="ECO:0000313" key="7">
    <source>
        <dbReference type="Proteomes" id="UP000812440"/>
    </source>
</evidence>
<dbReference type="Gene3D" id="3.40.250.10">
    <property type="entry name" value="Rhodanese-like domain"/>
    <property type="match status" value="2"/>
</dbReference>
<dbReference type="SUPFAM" id="SSF52821">
    <property type="entry name" value="Rhodanese/Cell cycle control phosphatase"/>
    <property type="match status" value="2"/>
</dbReference>
<dbReference type="Proteomes" id="UP000812440">
    <property type="component" value="Chromosome 6"/>
</dbReference>
<evidence type="ECO:0000256" key="1">
    <source>
        <dbReference type="ARBA" id="ARBA00004173"/>
    </source>
</evidence>
<evidence type="ECO:0000259" key="5">
    <source>
        <dbReference type="PROSITE" id="PS50206"/>
    </source>
</evidence>
<dbReference type="FunFam" id="3.40.250.10:FF:000008">
    <property type="entry name" value="Sulfurtransferase"/>
    <property type="match status" value="1"/>
</dbReference>
<dbReference type="InterPro" id="IPR036873">
    <property type="entry name" value="Rhodanese-like_dom_sf"/>
</dbReference>
<evidence type="ECO:0000256" key="2">
    <source>
        <dbReference type="ARBA" id="ARBA00022679"/>
    </source>
</evidence>
<dbReference type="InterPro" id="IPR045078">
    <property type="entry name" value="TST/MPST-like"/>
</dbReference>
<keyword evidence="7" id="KW-1185">Reference proteome</keyword>
<evidence type="ECO:0000256" key="3">
    <source>
        <dbReference type="ARBA" id="ARBA00022737"/>
    </source>
</evidence>
<evidence type="ECO:0000256" key="4">
    <source>
        <dbReference type="ARBA" id="ARBA00023128"/>
    </source>
</evidence>
<dbReference type="Pfam" id="PF00581">
    <property type="entry name" value="Rhodanese"/>
    <property type="match status" value="2"/>
</dbReference>
<dbReference type="OrthoDB" id="270167at2759"/>
<evidence type="ECO:0000313" key="6">
    <source>
        <dbReference type="EMBL" id="KAG8443394.1"/>
    </source>
</evidence>
<dbReference type="AlphaFoldDB" id="A0A8T2JIR6"/>
<comment type="subcellular location">
    <subcellularLocation>
        <location evidence="1">Mitochondrion</location>
    </subcellularLocation>
</comment>